<evidence type="ECO:0000313" key="3">
    <source>
        <dbReference type="EMBL" id="KAJ8870408.1"/>
    </source>
</evidence>
<dbReference type="PANTHER" id="PTHR11699">
    <property type="entry name" value="ALDEHYDE DEHYDROGENASE-RELATED"/>
    <property type="match status" value="1"/>
</dbReference>
<dbReference type="Pfam" id="PF00171">
    <property type="entry name" value="Aldedh"/>
    <property type="match status" value="1"/>
</dbReference>
<feature type="transmembrane region" description="Helical" evidence="1">
    <location>
        <begin position="12"/>
        <end position="33"/>
    </location>
</feature>
<organism evidence="3 4">
    <name type="scientific">Dryococelus australis</name>
    <dbReference type="NCBI Taxonomy" id="614101"/>
    <lineage>
        <taxon>Eukaryota</taxon>
        <taxon>Metazoa</taxon>
        <taxon>Ecdysozoa</taxon>
        <taxon>Arthropoda</taxon>
        <taxon>Hexapoda</taxon>
        <taxon>Insecta</taxon>
        <taxon>Pterygota</taxon>
        <taxon>Neoptera</taxon>
        <taxon>Polyneoptera</taxon>
        <taxon>Phasmatodea</taxon>
        <taxon>Verophasmatodea</taxon>
        <taxon>Anareolatae</taxon>
        <taxon>Phasmatidae</taxon>
        <taxon>Eurycanthinae</taxon>
        <taxon>Dryococelus</taxon>
    </lineage>
</organism>
<evidence type="ECO:0000313" key="4">
    <source>
        <dbReference type="Proteomes" id="UP001159363"/>
    </source>
</evidence>
<reference evidence="3 4" key="1">
    <citation type="submission" date="2023-02" db="EMBL/GenBank/DDBJ databases">
        <title>LHISI_Scaffold_Assembly.</title>
        <authorList>
            <person name="Stuart O.P."/>
            <person name="Cleave R."/>
            <person name="Magrath M.J.L."/>
            <person name="Mikheyev A.S."/>
        </authorList>
    </citation>
    <scope>NUCLEOTIDE SEQUENCE [LARGE SCALE GENOMIC DNA]</scope>
    <source>
        <strain evidence="3">Daus_M_001</strain>
        <tissue evidence="3">Leg muscle</tissue>
    </source>
</reference>
<dbReference type="SUPFAM" id="SSF53720">
    <property type="entry name" value="ALDH-like"/>
    <property type="match status" value="1"/>
</dbReference>
<keyword evidence="1" id="KW-1133">Transmembrane helix</keyword>
<keyword evidence="1" id="KW-0812">Transmembrane</keyword>
<dbReference type="Proteomes" id="UP001159363">
    <property type="component" value="Chromosome 12"/>
</dbReference>
<dbReference type="EMBL" id="JARBHB010000013">
    <property type="protein sequence ID" value="KAJ8870408.1"/>
    <property type="molecule type" value="Genomic_DNA"/>
</dbReference>
<comment type="caution">
    <text evidence="3">The sequence shown here is derived from an EMBL/GenBank/DDBJ whole genome shotgun (WGS) entry which is preliminary data.</text>
</comment>
<gene>
    <name evidence="3" type="ORF">PR048_029429</name>
</gene>
<sequence>MFCQQADILCCFVSHILVLTYVQLFYFYLVFTASHLVQARHNDTWILQCTKKTLFIVVFFLALDVLLPKTSSYEMCAMAFPHTSTNRLASMVGVCSVERNFIFVSNRVNCYDWVVPQAPFGGYKQSGTGRELGEDSLKEYLEVKTITIKLPEKN</sequence>
<accession>A0ABQ9GDR2</accession>
<dbReference type="InterPro" id="IPR015590">
    <property type="entry name" value="Aldehyde_DH_dom"/>
</dbReference>
<name>A0ABQ9GDR2_9NEOP</name>
<dbReference type="InterPro" id="IPR016162">
    <property type="entry name" value="Ald_DH_N"/>
</dbReference>
<feature type="domain" description="Aldehyde dehydrogenase" evidence="2">
    <location>
        <begin position="107"/>
        <end position="146"/>
    </location>
</feature>
<keyword evidence="1" id="KW-0472">Membrane</keyword>
<dbReference type="Gene3D" id="3.40.605.10">
    <property type="entry name" value="Aldehyde Dehydrogenase, Chain A, domain 1"/>
    <property type="match status" value="1"/>
</dbReference>
<feature type="transmembrane region" description="Helical" evidence="1">
    <location>
        <begin position="45"/>
        <end position="67"/>
    </location>
</feature>
<evidence type="ECO:0000256" key="1">
    <source>
        <dbReference type="SAM" id="Phobius"/>
    </source>
</evidence>
<keyword evidence="4" id="KW-1185">Reference proteome</keyword>
<protein>
    <recommendedName>
        <fullName evidence="2">Aldehyde dehydrogenase domain-containing protein</fullName>
    </recommendedName>
</protein>
<proteinExistence type="predicted"/>
<dbReference type="InterPro" id="IPR016161">
    <property type="entry name" value="Ald_DH/histidinol_DH"/>
</dbReference>
<evidence type="ECO:0000259" key="2">
    <source>
        <dbReference type="Pfam" id="PF00171"/>
    </source>
</evidence>